<protein>
    <recommendedName>
        <fullName evidence="2">M23ase beta-sheet core domain-containing protein</fullName>
    </recommendedName>
</protein>
<dbReference type="Pfam" id="PF01551">
    <property type="entry name" value="Peptidase_M23"/>
    <property type="match status" value="1"/>
</dbReference>
<keyword evidence="1" id="KW-0732">Signal</keyword>
<proteinExistence type="predicted"/>
<dbReference type="RefSeq" id="WP_106257495.1">
    <property type="nucleotide sequence ID" value="NZ_CAWNSW010000129.1"/>
</dbReference>
<dbReference type="CDD" id="cd12797">
    <property type="entry name" value="M23_peptidase"/>
    <property type="match status" value="1"/>
</dbReference>
<dbReference type="Proteomes" id="UP000239576">
    <property type="component" value="Unassembled WGS sequence"/>
</dbReference>
<feature type="domain" description="M23ase beta-sheet core" evidence="2">
    <location>
        <begin position="207"/>
        <end position="302"/>
    </location>
</feature>
<evidence type="ECO:0000313" key="4">
    <source>
        <dbReference type="Proteomes" id="UP000239576"/>
    </source>
</evidence>
<dbReference type="SUPFAM" id="SSF51261">
    <property type="entry name" value="Duplicated hybrid motif"/>
    <property type="match status" value="1"/>
</dbReference>
<keyword evidence="4" id="KW-1185">Reference proteome</keyword>
<dbReference type="InterPro" id="IPR016047">
    <property type="entry name" value="M23ase_b-sheet_dom"/>
</dbReference>
<organism evidence="3 4">
    <name type="scientific">Stenomitos frigidus ULC18</name>
    <dbReference type="NCBI Taxonomy" id="2107698"/>
    <lineage>
        <taxon>Bacteria</taxon>
        <taxon>Bacillati</taxon>
        <taxon>Cyanobacteriota</taxon>
        <taxon>Cyanophyceae</taxon>
        <taxon>Leptolyngbyales</taxon>
        <taxon>Leptolyngbyaceae</taxon>
        <taxon>Stenomitos</taxon>
    </lineage>
</organism>
<gene>
    <name evidence="3" type="ORF">C7B82_17120</name>
</gene>
<dbReference type="PANTHER" id="PTHR21666">
    <property type="entry name" value="PEPTIDASE-RELATED"/>
    <property type="match status" value="1"/>
</dbReference>
<dbReference type="InterPro" id="IPR050570">
    <property type="entry name" value="Cell_wall_metabolism_enzyme"/>
</dbReference>
<reference evidence="3 4" key="2">
    <citation type="submission" date="2018-03" db="EMBL/GenBank/DDBJ databases">
        <title>The ancient ancestry and fast evolution of plastids.</title>
        <authorList>
            <person name="Moore K.R."/>
            <person name="Magnabosco C."/>
            <person name="Momper L."/>
            <person name="Gold D.A."/>
            <person name="Bosak T."/>
            <person name="Fournier G.P."/>
        </authorList>
    </citation>
    <scope>NUCLEOTIDE SEQUENCE [LARGE SCALE GENOMIC DNA]</scope>
    <source>
        <strain evidence="3 4">ULC18</strain>
    </source>
</reference>
<evidence type="ECO:0000313" key="3">
    <source>
        <dbReference type="EMBL" id="PSB27194.1"/>
    </source>
</evidence>
<evidence type="ECO:0000256" key="1">
    <source>
        <dbReference type="ARBA" id="ARBA00022729"/>
    </source>
</evidence>
<dbReference type="GO" id="GO:0004222">
    <property type="term" value="F:metalloendopeptidase activity"/>
    <property type="evidence" value="ECO:0007669"/>
    <property type="project" value="TreeGrafter"/>
</dbReference>
<name>A0A2T1E3J0_9CYAN</name>
<dbReference type="OrthoDB" id="507840at2"/>
<dbReference type="PANTHER" id="PTHR21666:SF289">
    <property type="entry name" value="L-ALA--D-GLU ENDOPEPTIDASE"/>
    <property type="match status" value="1"/>
</dbReference>
<accession>A0A2T1E3J0</accession>
<comment type="caution">
    <text evidence="3">The sequence shown here is derived from an EMBL/GenBank/DDBJ whole genome shotgun (WGS) entry which is preliminary data.</text>
</comment>
<dbReference type="InterPro" id="IPR011055">
    <property type="entry name" value="Dup_hybrid_motif"/>
</dbReference>
<reference evidence="4" key="1">
    <citation type="submission" date="2018-02" db="EMBL/GenBank/DDBJ databases">
        <authorList>
            <person name="Moore K."/>
            <person name="Momper L."/>
        </authorList>
    </citation>
    <scope>NUCLEOTIDE SEQUENCE [LARGE SCALE GENOMIC DNA]</scope>
    <source>
        <strain evidence="4">ULC18</strain>
    </source>
</reference>
<dbReference type="AlphaFoldDB" id="A0A2T1E3J0"/>
<dbReference type="Gene3D" id="2.70.70.10">
    <property type="entry name" value="Glucose Permease (Domain IIA)"/>
    <property type="match status" value="1"/>
</dbReference>
<sequence>MSYRFLSVGVPRRYSVPSLPSFSDSNPIPTWGVESPANDWIASDSNPISVWGTEAIAANVSGMEKLRQLCSLNLADLSQSNLPDSLALERDQSRINPFVQCLTFVCVGLSLCLSAHTASDSTLGHTLNLATSIVGKSEAATTANSSHLSQLQSHASIATTSGAASAQKQAKVTVHDRAALGFVQPVEGFPLTSGFGNRVHPLFGDTRFHQGIDLGTPNGTPVKTAKQGVVIFADWDGGYGKTIIIQHEAAYETLYAHLDELLVSVGDRVAQGDIIGLSGSTGYVTGPHLHFEIRVNLVAHNPLDYF</sequence>
<evidence type="ECO:0000259" key="2">
    <source>
        <dbReference type="Pfam" id="PF01551"/>
    </source>
</evidence>
<dbReference type="EMBL" id="PVWK01000097">
    <property type="protein sequence ID" value="PSB27194.1"/>
    <property type="molecule type" value="Genomic_DNA"/>
</dbReference>